<dbReference type="EMBL" id="CAADRA010000133">
    <property type="protein sequence ID" value="VFT78771.1"/>
    <property type="molecule type" value="Genomic_DNA"/>
</dbReference>
<gene>
    <name evidence="3" type="primary">Aste57867_1557</name>
    <name evidence="2" type="ORF">As57867_001556</name>
    <name evidence="3" type="ORF">ASTE57867_1557</name>
</gene>
<keyword evidence="1" id="KW-0472">Membrane</keyword>
<name>A0A485K5J8_9STRA</name>
<dbReference type="AlphaFoldDB" id="A0A485K5J8"/>
<accession>A0A485K5J8</accession>
<keyword evidence="1" id="KW-1133">Transmembrane helix</keyword>
<dbReference type="Proteomes" id="UP000332933">
    <property type="component" value="Unassembled WGS sequence"/>
</dbReference>
<evidence type="ECO:0000256" key="1">
    <source>
        <dbReference type="SAM" id="Phobius"/>
    </source>
</evidence>
<proteinExistence type="predicted"/>
<evidence type="ECO:0000313" key="4">
    <source>
        <dbReference type="Proteomes" id="UP000332933"/>
    </source>
</evidence>
<reference evidence="3 4" key="1">
    <citation type="submission" date="2019-03" db="EMBL/GenBank/DDBJ databases">
        <authorList>
            <person name="Gaulin E."/>
            <person name="Dumas B."/>
        </authorList>
    </citation>
    <scope>NUCLEOTIDE SEQUENCE [LARGE SCALE GENOMIC DNA]</scope>
    <source>
        <strain evidence="3">CBS 568.67</strain>
    </source>
</reference>
<reference evidence="2" key="2">
    <citation type="submission" date="2019-06" db="EMBL/GenBank/DDBJ databases">
        <title>Genomics analysis of Aphanomyces spp. identifies a new class of oomycete effector associated with host adaptation.</title>
        <authorList>
            <person name="Gaulin E."/>
        </authorList>
    </citation>
    <scope>NUCLEOTIDE SEQUENCE</scope>
    <source>
        <strain evidence="2">CBS 578.67</strain>
    </source>
</reference>
<protein>
    <submittedName>
        <fullName evidence="3">Aste57867_1557 protein</fullName>
    </submittedName>
</protein>
<feature type="transmembrane region" description="Helical" evidence="1">
    <location>
        <begin position="17"/>
        <end position="37"/>
    </location>
</feature>
<keyword evidence="4" id="KW-1185">Reference proteome</keyword>
<evidence type="ECO:0000313" key="3">
    <source>
        <dbReference type="EMBL" id="VFT78771.1"/>
    </source>
</evidence>
<dbReference type="OrthoDB" id="67128at2759"/>
<keyword evidence="1" id="KW-0812">Transmembrane</keyword>
<organism evidence="3 4">
    <name type="scientific">Aphanomyces stellatus</name>
    <dbReference type="NCBI Taxonomy" id="120398"/>
    <lineage>
        <taxon>Eukaryota</taxon>
        <taxon>Sar</taxon>
        <taxon>Stramenopiles</taxon>
        <taxon>Oomycota</taxon>
        <taxon>Saprolegniomycetes</taxon>
        <taxon>Saprolegniales</taxon>
        <taxon>Verrucalvaceae</taxon>
        <taxon>Aphanomyces</taxon>
    </lineage>
</organism>
<dbReference type="EMBL" id="VJMH01000133">
    <property type="protein sequence ID" value="KAF0718661.1"/>
    <property type="molecule type" value="Genomic_DNA"/>
</dbReference>
<evidence type="ECO:0000313" key="2">
    <source>
        <dbReference type="EMBL" id="KAF0718661.1"/>
    </source>
</evidence>
<sequence length="224" mass="25273">METLLESALTRYSPQEILCFSFLVVFVLTLAFVYVVVDPTLPKNHQLYKHLSLAASRDAQEEDATSAKAEQDREIEALIERTSLREIDREIDAAVRQDIRRRRPRGDGAIDDDRVTSVSLADNLMQQKHDDYNCPHCLTALVECLKTGKFLALKRPLQCMLDTLTFYKAPATRDINKTSIFCKALVKLDGLDLLRSLSEMGAVDAETRAMAQSLIEQAVPSIWN</sequence>